<sequence length="332" mass="37211">MNQESPTAVSLEGLVYPHPNLTDHTLDDNDLERNCPLDLGRHHVQPRHDLGALDGLPLEILSAILVDTPLRSLMEFRRVNQRAMQVVDSIPQFQTCTRYTLAPLRGILSINAGSHTTCQDLFRALITSKCEECEDFAGFIYLLDCTRVCLLCFSEKQRYVPLSSAEVLRHYGLNRGRLASLIGMRSVPGCYSPNEKTVPARLELFDQASARHAGIQLYGSAVAMEQHTSQTAARKFEKRRASSSGRPASTPARGNPRSSFAKRFMAVVRAPTVDVSIGSVEWGFHCLGCKRQYRKPPLHWRRKYTIQTFEEHVRECGPIVDGEHVLPSRGVV</sequence>
<dbReference type="AlphaFoldDB" id="A0A2D3V7V0"/>
<dbReference type="RefSeq" id="XP_023628409.1">
    <property type="nucleotide sequence ID" value="XM_023772641.1"/>
</dbReference>
<dbReference type="InterPro" id="IPR001810">
    <property type="entry name" value="F-box_dom"/>
</dbReference>
<dbReference type="EMBL" id="FJUY01000011">
    <property type="protein sequence ID" value="CZT21520.1"/>
    <property type="molecule type" value="Genomic_DNA"/>
</dbReference>
<dbReference type="OrthoDB" id="2687876at2759"/>
<evidence type="ECO:0000259" key="2">
    <source>
        <dbReference type="PROSITE" id="PS50181"/>
    </source>
</evidence>
<proteinExistence type="predicted"/>
<protein>
    <recommendedName>
        <fullName evidence="2">F-box domain-containing protein</fullName>
    </recommendedName>
</protein>
<feature type="domain" description="F-box" evidence="2">
    <location>
        <begin position="50"/>
        <end position="96"/>
    </location>
</feature>
<evidence type="ECO:0000313" key="4">
    <source>
        <dbReference type="Proteomes" id="UP000225277"/>
    </source>
</evidence>
<reference evidence="3 4" key="1">
    <citation type="submission" date="2016-03" db="EMBL/GenBank/DDBJ databases">
        <authorList>
            <person name="Ploux O."/>
        </authorList>
    </citation>
    <scope>NUCLEOTIDE SEQUENCE [LARGE SCALE GENOMIC DNA]</scope>
    <source>
        <strain evidence="3 4">URUG2</strain>
    </source>
</reference>
<dbReference type="STRING" id="112498.A0A2D3V7V0"/>
<dbReference type="PROSITE" id="PS50181">
    <property type="entry name" value="FBOX"/>
    <property type="match status" value="1"/>
</dbReference>
<dbReference type="Proteomes" id="UP000225277">
    <property type="component" value="Unassembled WGS sequence"/>
</dbReference>
<evidence type="ECO:0000313" key="3">
    <source>
        <dbReference type="EMBL" id="CZT21520.1"/>
    </source>
</evidence>
<keyword evidence="4" id="KW-1185">Reference proteome</keyword>
<organism evidence="3 4">
    <name type="scientific">Ramularia collo-cygni</name>
    <dbReference type="NCBI Taxonomy" id="112498"/>
    <lineage>
        <taxon>Eukaryota</taxon>
        <taxon>Fungi</taxon>
        <taxon>Dikarya</taxon>
        <taxon>Ascomycota</taxon>
        <taxon>Pezizomycotina</taxon>
        <taxon>Dothideomycetes</taxon>
        <taxon>Dothideomycetidae</taxon>
        <taxon>Mycosphaerellales</taxon>
        <taxon>Mycosphaerellaceae</taxon>
        <taxon>Ramularia</taxon>
    </lineage>
</organism>
<dbReference type="GeneID" id="35602501"/>
<name>A0A2D3V7V0_9PEZI</name>
<gene>
    <name evidence="3" type="ORF">RCC_07383</name>
</gene>
<evidence type="ECO:0000256" key="1">
    <source>
        <dbReference type="SAM" id="MobiDB-lite"/>
    </source>
</evidence>
<accession>A0A2D3V7V0</accession>
<feature type="region of interest" description="Disordered" evidence="1">
    <location>
        <begin position="236"/>
        <end position="257"/>
    </location>
</feature>